<sequence>MSAATDALTDPERGFLGCLMQLPAAAARRLLAGMRADDMAGAVTAPVLRLAIELAAADTAPAPVALYAHAITTGRAPGRQRREWLSGWLIDTYRDAPPPALADHLKTAVLEAAWRRALLAHTQRVQDAAETADVDRLHELADDTDVVDELWQRYHAARAGQVGTSLTARLGVAA</sequence>
<dbReference type="RefSeq" id="WP_145937557.1">
    <property type="nucleotide sequence ID" value="NZ_BNAV01000010.1"/>
</dbReference>
<dbReference type="EMBL" id="BNAV01000010">
    <property type="protein sequence ID" value="GHF74238.1"/>
    <property type="molecule type" value="Genomic_DNA"/>
</dbReference>
<proteinExistence type="predicted"/>
<accession>A0A8H9IXK6</accession>
<comment type="caution">
    <text evidence="1">The sequence shown here is derived from an EMBL/GenBank/DDBJ whole genome shotgun (WGS) entry which is preliminary data.</text>
</comment>
<name>A0A8H9IXK6_9PSEU</name>
<dbReference type="Gene3D" id="1.10.860.10">
    <property type="entry name" value="DNAb Helicase, Chain A"/>
    <property type="match status" value="1"/>
</dbReference>
<dbReference type="Proteomes" id="UP000658656">
    <property type="component" value="Unassembled WGS sequence"/>
</dbReference>
<keyword evidence="2" id="KW-1185">Reference proteome</keyword>
<evidence type="ECO:0000313" key="1">
    <source>
        <dbReference type="EMBL" id="GHF74238.1"/>
    </source>
</evidence>
<organism evidence="1 2">
    <name type="scientific">Amycolatopsis bartoniae</name>
    <dbReference type="NCBI Taxonomy" id="941986"/>
    <lineage>
        <taxon>Bacteria</taxon>
        <taxon>Bacillati</taxon>
        <taxon>Actinomycetota</taxon>
        <taxon>Actinomycetes</taxon>
        <taxon>Pseudonocardiales</taxon>
        <taxon>Pseudonocardiaceae</taxon>
        <taxon>Amycolatopsis</taxon>
    </lineage>
</organism>
<reference evidence="1" key="1">
    <citation type="journal article" date="2014" name="Int. J. Syst. Evol. Microbiol.">
        <title>Complete genome sequence of Corynebacterium casei LMG S-19264T (=DSM 44701T), isolated from a smear-ripened cheese.</title>
        <authorList>
            <consortium name="US DOE Joint Genome Institute (JGI-PGF)"/>
            <person name="Walter F."/>
            <person name="Albersmeier A."/>
            <person name="Kalinowski J."/>
            <person name="Ruckert C."/>
        </authorList>
    </citation>
    <scope>NUCLEOTIDE SEQUENCE</scope>
    <source>
        <strain evidence="1">CGMCC 4.7679</strain>
    </source>
</reference>
<dbReference type="OrthoDB" id="3627722at2"/>
<protein>
    <submittedName>
        <fullName evidence="1">Uncharacterized protein</fullName>
    </submittedName>
</protein>
<dbReference type="InterPro" id="IPR016136">
    <property type="entry name" value="DNA_helicase_N/primase_C"/>
</dbReference>
<dbReference type="AlphaFoldDB" id="A0A8H9IXK6"/>
<reference evidence="1" key="2">
    <citation type="submission" date="2020-09" db="EMBL/GenBank/DDBJ databases">
        <authorList>
            <person name="Sun Q."/>
            <person name="Zhou Y."/>
        </authorList>
    </citation>
    <scope>NUCLEOTIDE SEQUENCE</scope>
    <source>
        <strain evidence="1">CGMCC 4.7679</strain>
    </source>
</reference>
<gene>
    <name evidence="1" type="ORF">GCM10017566_55030</name>
</gene>
<evidence type="ECO:0000313" key="2">
    <source>
        <dbReference type="Proteomes" id="UP000658656"/>
    </source>
</evidence>